<feature type="compositionally biased region" description="Polar residues" evidence="14">
    <location>
        <begin position="847"/>
        <end position="860"/>
    </location>
</feature>
<sequence length="1487" mass="164562">MNSAISHGGSEKHSSIHASASTVTAVFWLQQERLNSSIERASLLELRSSLGLRSRDWPRKADPCSIWRGVKCENGSVSDINISGFRRTRIGSQNPQFAVDALANLTNLRAFNASGFLLPGTIPDWFGQSLVSLQVLDLRSCSVRNAVPGSLGNLSSLVGLYLSDNNLTGLIPASLGQLAGLVELDLSRNLFTGSIPDSFGSLGNLTRLDVSSNVLSGGIPLGIGRLAKLRYLNLSNNDLSSQIPPQLGDLSSLVDLDLSFNSLSGSLPAELRGMRNLQRMLIGNNALDGSLPANLFPVSSQLQVVVLKHNGLAGAVPGVLWSIPGLVLLDISANNFTGMLNASLSANSTSAALNVSGNLFYGGLMPMLRRFAPVDLSGNYFEGKVPDYVGNNATLASNCLQNVSNQRSLTDCSSFYSERGLAFDNFGLPNSTQSPPPAKENSGKSNRKVIILASVLGGVGLIFLLTSLLVLLVCCRKRGTTTQRGVGVGPVPAVSSPAPPGVSINLSSLGDSFTYQQLLQATGDFGEANLIKNGHSGDLYRGILENGIPIVIKKVDLQSIKKESYMAELDFFSKVSHSRLVPLLGHCLENETEKFLVYKYMPNGDLSNSLYKKTSEEDDSLQSLDWITRLKIAIGAAEGSLTATCAYDVFCFGKVLLELVTGKLGISASSDAQLKEWLDQMLPYISIYDKELVIKIVDPSLIIDEDLLEEVWAMAIVARSCLNPKPSRRPLMRYILKALENPLKVVREENSGSARLRTTSSRSSWNAALFGSWRSSSDVAGVPPASGARPEGGSSFKHSATSNSQGSGQNGWGEHSSSHRRHSREICPEPSDAQDQGSHLSAGLLVSRSSAHEPSNQPTMLSCPYHHPSLHHHHHHRRNPISAAVFNSLQQPNNQQHQPPQNHNIPRTQNSKSTSFLLRHLNPQPQNSPPQPPKFDHVIPSFDTAKLLEMSLVSTKRVPQFPGSVTPHPTTLNSLFQARTNDGVEDDEETEAMILKAVEIRRKVTAQVFREFMMKKGKFGITYSTNVVSRLGGFLDLVVIKAAALKCSPEFESLRFNDRAKVVIEESGVVPLIRWLKHNHLSYNKITKLISMSRGEIESIQRLADWLKTNHVKGEFLGTVMIRAGDGILQRSYEELNEIVGYLESNGVRKDWMGYVIRRCPQLLGFSMEELRTRVGFFLDMGMNEKDFGTMVFDFPRVLGYFTLQEMKDKVNYLMEFGLSIEEVGKLLAFRPELMACSIEERWKPLVKYLYYLGISREGMKRMLVVKPMIFCFDMESNLVAKDIGIQDDAIGNMLVKFPPLLTYSLYKKIRPVVIFLMVKAGVTESDIAKVIASGPELLGCSITKKLEINRRYFLSLGIRVRELGRMIADFPMLLRYSVDSFRPKYQYFRRSMIRPLHDVIEFPRFFSYSLEDRIIPRHKVLVENRVTFKLRYMLGCSDEEFEKKVADAVERRKRFEAKTTEGRALDNSQADDNSETEESISFPDND</sequence>
<dbReference type="InterPro" id="IPR032675">
    <property type="entry name" value="LRR_dom_sf"/>
</dbReference>
<dbReference type="InterPro" id="IPR011009">
    <property type="entry name" value="Kinase-like_dom_sf"/>
</dbReference>
<dbReference type="EMBL" id="JAKUCV010000051">
    <property type="protein sequence ID" value="KAJ4851446.1"/>
    <property type="molecule type" value="Genomic_DNA"/>
</dbReference>
<gene>
    <name evidence="18" type="ORF">Tsubulata_031894</name>
</gene>
<dbReference type="PANTHER" id="PTHR48053:SF141">
    <property type="entry name" value="LEUCINE-RICH REPEAT PROTEIN KINASE FAMILY PROTEIN"/>
    <property type="match status" value="1"/>
</dbReference>
<dbReference type="Pfam" id="PF02536">
    <property type="entry name" value="mTERF"/>
    <property type="match status" value="1"/>
</dbReference>
<reference evidence="18" key="1">
    <citation type="submission" date="2022-02" db="EMBL/GenBank/DDBJ databases">
        <authorList>
            <person name="Henning P.M."/>
            <person name="McCubbin A.G."/>
            <person name="Shore J.S."/>
        </authorList>
    </citation>
    <scope>NUCLEOTIDE SEQUENCE</scope>
    <source>
        <strain evidence="18">F60SS</strain>
        <tissue evidence="18">Leaves</tissue>
    </source>
</reference>
<keyword evidence="9" id="KW-0067">ATP-binding</keyword>
<dbReference type="GO" id="GO:0016020">
    <property type="term" value="C:membrane"/>
    <property type="evidence" value="ECO:0007669"/>
    <property type="project" value="UniProtKB-SubCell"/>
</dbReference>
<accession>A0A9Q0JQG1</accession>
<dbReference type="GO" id="GO:0006353">
    <property type="term" value="P:DNA-templated transcription termination"/>
    <property type="evidence" value="ECO:0007669"/>
    <property type="project" value="UniProtKB-KW"/>
</dbReference>
<dbReference type="SMART" id="SM00733">
    <property type="entry name" value="Mterf"/>
    <property type="match status" value="7"/>
</dbReference>
<keyword evidence="13" id="KW-0675">Receptor</keyword>
<name>A0A9Q0JQG1_9ROSI</name>
<keyword evidence="3" id="KW-0805">Transcription regulation</keyword>
<keyword evidence="12 15" id="KW-0472">Membrane</keyword>
<keyword evidence="10" id="KW-0809">Transit peptide</keyword>
<keyword evidence="7" id="KW-0677">Repeat</keyword>
<comment type="caution">
    <text evidence="18">The sequence shown here is derived from an EMBL/GenBank/DDBJ whole genome shotgun (WGS) entry which is preliminary data.</text>
</comment>
<dbReference type="GO" id="GO:0003676">
    <property type="term" value="F:nucleic acid binding"/>
    <property type="evidence" value="ECO:0007669"/>
    <property type="project" value="InterPro"/>
</dbReference>
<dbReference type="GO" id="GO:0004672">
    <property type="term" value="F:protein kinase activity"/>
    <property type="evidence" value="ECO:0007669"/>
    <property type="project" value="InterPro"/>
</dbReference>
<evidence type="ECO:0000256" key="13">
    <source>
        <dbReference type="ARBA" id="ARBA00023170"/>
    </source>
</evidence>
<evidence type="ECO:0000256" key="2">
    <source>
        <dbReference type="ARBA" id="ARBA00007692"/>
    </source>
</evidence>
<evidence type="ECO:0008006" key="20">
    <source>
        <dbReference type="Google" id="ProtNLM"/>
    </source>
</evidence>
<feature type="transmembrane region" description="Helical" evidence="15">
    <location>
        <begin position="449"/>
        <end position="473"/>
    </location>
</feature>
<comment type="subcellular location">
    <subcellularLocation>
        <location evidence="1">Membrane</location>
        <topology evidence="1">Single-pass type I membrane protein</topology>
    </subcellularLocation>
</comment>
<evidence type="ECO:0000256" key="1">
    <source>
        <dbReference type="ARBA" id="ARBA00004479"/>
    </source>
</evidence>
<protein>
    <recommendedName>
        <fullName evidence="20">Protein kinase domain-containing protein</fullName>
    </recommendedName>
</protein>
<dbReference type="Gene3D" id="1.10.510.10">
    <property type="entry name" value="Transferase(Phosphotransferase) domain 1"/>
    <property type="match status" value="2"/>
</dbReference>
<keyword evidence="19" id="KW-1185">Reference proteome</keyword>
<dbReference type="Pfam" id="PF08263">
    <property type="entry name" value="LRRNT_2"/>
    <property type="match status" value="1"/>
</dbReference>
<evidence type="ECO:0000313" key="19">
    <source>
        <dbReference type="Proteomes" id="UP001141552"/>
    </source>
</evidence>
<keyword evidence="4" id="KW-0433">Leucine-rich repeat</keyword>
<keyword evidence="6" id="KW-0732">Signal</keyword>
<dbReference type="FunFam" id="3.80.10.10:FF:000561">
    <property type="entry name" value="Probable LRR receptor-like serine/threonine-protein kinase At2g16250"/>
    <property type="match status" value="1"/>
</dbReference>
<dbReference type="Gene3D" id="1.25.70.10">
    <property type="entry name" value="Transcription termination factor 3, mitochondrial"/>
    <property type="match status" value="1"/>
</dbReference>
<dbReference type="InterPro" id="IPR013210">
    <property type="entry name" value="LRR_N_plant-typ"/>
</dbReference>
<evidence type="ECO:0000256" key="3">
    <source>
        <dbReference type="ARBA" id="ARBA00022472"/>
    </source>
</evidence>
<dbReference type="GO" id="GO:0005524">
    <property type="term" value="F:ATP binding"/>
    <property type="evidence" value="ECO:0007669"/>
    <property type="project" value="UniProtKB-KW"/>
</dbReference>
<dbReference type="PANTHER" id="PTHR48053">
    <property type="entry name" value="LEUCINE RICH REPEAT FAMILY PROTEIN, EXPRESSED"/>
    <property type="match status" value="1"/>
</dbReference>
<evidence type="ECO:0000256" key="6">
    <source>
        <dbReference type="ARBA" id="ARBA00022729"/>
    </source>
</evidence>
<dbReference type="InterPro" id="IPR001611">
    <property type="entry name" value="Leu-rich_rpt"/>
</dbReference>
<evidence type="ECO:0000259" key="16">
    <source>
        <dbReference type="Pfam" id="PF07714"/>
    </source>
</evidence>
<dbReference type="Proteomes" id="UP001141552">
    <property type="component" value="Unassembled WGS sequence"/>
</dbReference>
<feature type="domain" description="Leucine-rich repeat-containing N-terminal plant-type" evidence="17">
    <location>
        <begin position="39"/>
        <end position="72"/>
    </location>
</feature>
<evidence type="ECO:0000256" key="7">
    <source>
        <dbReference type="ARBA" id="ARBA00022737"/>
    </source>
</evidence>
<dbReference type="InterPro" id="IPR038538">
    <property type="entry name" value="MTERF_sf"/>
</dbReference>
<evidence type="ECO:0000256" key="9">
    <source>
        <dbReference type="ARBA" id="ARBA00022840"/>
    </source>
</evidence>
<keyword evidence="3" id="KW-0804">Transcription</keyword>
<evidence type="ECO:0000256" key="8">
    <source>
        <dbReference type="ARBA" id="ARBA00022741"/>
    </source>
</evidence>
<dbReference type="InterPro" id="IPR003690">
    <property type="entry name" value="MTERF"/>
</dbReference>
<dbReference type="InterPro" id="IPR051716">
    <property type="entry name" value="Plant_RL_S/T_kinase"/>
</dbReference>
<evidence type="ECO:0000256" key="15">
    <source>
        <dbReference type="SAM" id="Phobius"/>
    </source>
</evidence>
<reference evidence="18" key="2">
    <citation type="journal article" date="2023" name="Plants (Basel)">
        <title>Annotation of the Turnera subulata (Passifloraceae) Draft Genome Reveals the S-Locus Evolved after the Divergence of Turneroideae from Passifloroideae in a Stepwise Manner.</title>
        <authorList>
            <person name="Henning P.M."/>
            <person name="Roalson E.H."/>
            <person name="Mir W."/>
            <person name="McCubbin A.G."/>
            <person name="Shore J.S."/>
        </authorList>
    </citation>
    <scope>NUCLEOTIDE SEQUENCE</scope>
    <source>
        <strain evidence="18">F60SS</strain>
    </source>
</reference>
<dbReference type="Pfam" id="PF00560">
    <property type="entry name" value="LRR_1"/>
    <property type="match status" value="3"/>
</dbReference>
<dbReference type="Pfam" id="PF07714">
    <property type="entry name" value="PK_Tyr_Ser-Thr"/>
    <property type="match status" value="1"/>
</dbReference>
<dbReference type="SUPFAM" id="SSF56112">
    <property type="entry name" value="Protein kinase-like (PK-like)"/>
    <property type="match status" value="1"/>
</dbReference>
<evidence type="ECO:0000256" key="4">
    <source>
        <dbReference type="ARBA" id="ARBA00022614"/>
    </source>
</evidence>
<organism evidence="18 19">
    <name type="scientific">Turnera subulata</name>
    <dbReference type="NCBI Taxonomy" id="218843"/>
    <lineage>
        <taxon>Eukaryota</taxon>
        <taxon>Viridiplantae</taxon>
        <taxon>Streptophyta</taxon>
        <taxon>Embryophyta</taxon>
        <taxon>Tracheophyta</taxon>
        <taxon>Spermatophyta</taxon>
        <taxon>Magnoliopsida</taxon>
        <taxon>eudicotyledons</taxon>
        <taxon>Gunneridae</taxon>
        <taxon>Pentapetalae</taxon>
        <taxon>rosids</taxon>
        <taxon>fabids</taxon>
        <taxon>Malpighiales</taxon>
        <taxon>Passifloraceae</taxon>
        <taxon>Turnera</taxon>
    </lineage>
</organism>
<evidence type="ECO:0000256" key="10">
    <source>
        <dbReference type="ARBA" id="ARBA00022946"/>
    </source>
</evidence>
<dbReference type="OrthoDB" id="676979at2759"/>
<dbReference type="SMART" id="SM00369">
    <property type="entry name" value="LRR_TYP"/>
    <property type="match status" value="6"/>
</dbReference>
<dbReference type="FunFam" id="3.30.200.20:FF:000433">
    <property type="entry name" value="Predicted protein"/>
    <property type="match status" value="1"/>
</dbReference>
<keyword evidence="11 15" id="KW-1133">Transmembrane helix</keyword>
<keyword evidence="3" id="KW-0806">Transcription termination</keyword>
<keyword evidence="5 15" id="KW-0812">Transmembrane</keyword>
<dbReference type="SUPFAM" id="SSF52058">
    <property type="entry name" value="L domain-like"/>
    <property type="match status" value="1"/>
</dbReference>
<evidence type="ECO:0000259" key="17">
    <source>
        <dbReference type="Pfam" id="PF08263"/>
    </source>
</evidence>
<dbReference type="FunFam" id="3.80.10.10:FF:000383">
    <property type="entry name" value="Leucine-rich repeat receptor protein kinase EMS1"/>
    <property type="match status" value="1"/>
</dbReference>
<feature type="region of interest" description="Disordered" evidence="14">
    <location>
        <begin position="1456"/>
        <end position="1487"/>
    </location>
</feature>
<evidence type="ECO:0000256" key="12">
    <source>
        <dbReference type="ARBA" id="ARBA00023136"/>
    </source>
</evidence>
<dbReference type="Gene3D" id="3.80.10.10">
    <property type="entry name" value="Ribonuclease Inhibitor"/>
    <property type="match status" value="3"/>
</dbReference>
<feature type="domain" description="Serine-threonine/tyrosine-protein kinase catalytic" evidence="16">
    <location>
        <begin position="531"/>
        <end position="639"/>
    </location>
</feature>
<evidence type="ECO:0000256" key="5">
    <source>
        <dbReference type="ARBA" id="ARBA00022692"/>
    </source>
</evidence>
<dbReference type="PROSITE" id="PS51450">
    <property type="entry name" value="LRR"/>
    <property type="match status" value="1"/>
</dbReference>
<feature type="region of interest" description="Disordered" evidence="14">
    <location>
        <begin position="775"/>
        <end position="877"/>
    </location>
</feature>
<dbReference type="InterPro" id="IPR003591">
    <property type="entry name" value="Leu-rich_rpt_typical-subtyp"/>
</dbReference>
<feature type="compositionally biased region" description="Basic residues" evidence="14">
    <location>
        <begin position="868"/>
        <end position="877"/>
    </location>
</feature>
<evidence type="ECO:0000256" key="14">
    <source>
        <dbReference type="SAM" id="MobiDB-lite"/>
    </source>
</evidence>
<dbReference type="Pfam" id="PF13855">
    <property type="entry name" value="LRR_8"/>
    <property type="match status" value="1"/>
</dbReference>
<evidence type="ECO:0000313" key="18">
    <source>
        <dbReference type="EMBL" id="KAJ4851446.1"/>
    </source>
</evidence>
<dbReference type="InterPro" id="IPR001245">
    <property type="entry name" value="Ser-Thr/Tyr_kinase_cat_dom"/>
</dbReference>
<comment type="similarity">
    <text evidence="2">Belongs to the mTERF family.</text>
</comment>
<evidence type="ECO:0000256" key="11">
    <source>
        <dbReference type="ARBA" id="ARBA00022989"/>
    </source>
</evidence>
<keyword evidence="8" id="KW-0547">Nucleotide-binding</keyword>
<proteinExistence type="inferred from homology"/>